<proteinExistence type="predicted"/>
<dbReference type="Proteomes" id="UP000308600">
    <property type="component" value="Unassembled WGS sequence"/>
</dbReference>
<accession>A0ACD3AYJ5</accession>
<keyword evidence="2" id="KW-1185">Reference proteome</keyword>
<protein>
    <submittedName>
        <fullName evidence="1">Uncharacterized protein</fullName>
    </submittedName>
</protein>
<sequence length="51" mass="5386">MKTYTSLMILLTTTLAMITTANGVVLGRDPVAPPDECGDGVPAGECDRKFD</sequence>
<gene>
    <name evidence="1" type="ORF">BDN72DRAFT_896739</name>
</gene>
<evidence type="ECO:0000313" key="1">
    <source>
        <dbReference type="EMBL" id="TFK70042.1"/>
    </source>
</evidence>
<name>A0ACD3AYJ5_9AGAR</name>
<reference evidence="1 2" key="1">
    <citation type="journal article" date="2019" name="Nat. Ecol. Evol.">
        <title>Megaphylogeny resolves global patterns of mushroom evolution.</title>
        <authorList>
            <person name="Varga T."/>
            <person name="Krizsan K."/>
            <person name="Foldi C."/>
            <person name="Dima B."/>
            <person name="Sanchez-Garcia M."/>
            <person name="Sanchez-Ramirez S."/>
            <person name="Szollosi G.J."/>
            <person name="Szarkandi J.G."/>
            <person name="Papp V."/>
            <person name="Albert L."/>
            <person name="Andreopoulos W."/>
            <person name="Angelini C."/>
            <person name="Antonin V."/>
            <person name="Barry K.W."/>
            <person name="Bougher N.L."/>
            <person name="Buchanan P."/>
            <person name="Buyck B."/>
            <person name="Bense V."/>
            <person name="Catcheside P."/>
            <person name="Chovatia M."/>
            <person name="Cooper J."/>
            <person name="Damon W."/>
            <person name="Desjardin D."/>
            <person name="Finy P."/>
            <person name="Geml J."/>
            <person name="Haridas S."/>
            <person name="Hughes K."/>
            <person name="Justo A."/>
            <person name="Karasinski D."/>
            <person name="Kautmanova I."/>
            <person name="Kiss B."/>
            <person name="Kocsube S."/>
            <person name="Kotiranta H."/>
            <person name="LaButti K.M."/>
            <person name="Lechner B.E."/>
            <person name="Liimatainen K."/>
            <person name="Lipzen A."/>
            <person name="Lukacs Z."/>
            <person name="Mihaltcheva S."/>
            <person name="Morgado L.N."/>
            <person name="Niskanen T."/>
            <person name="Noordeloos M.E."/>
            <person name="Ohm R.A."/>
            <person name="Ortiz-Santana B."/>
            <person name="Ovrebo C."/>
            <person name="Racz N."/>
            <person name="Riley R."/>
            <person name="Savchenko A."/>
            <person name="Shiryaev A."/>
            <person name="Soop K."/>
            <person name="Spirin V."/>
            <person name="Szebenyi C."/>
            <person name="Tomsovsky M."/>
            <person name="Tulloss R.E."/>
            <person name="Uehling J."/>
            <person name="Grigoriev I.V."/>
            <person name="Vagvolgyi C."/>
            <person name="Papp T."/>
            <person name="Martin F.M."/>
            <person name="Miettinen O."/>
            <person name="Hibbett D.S."/>
            <person name="Nagy L.G."/>
        </authorList>
    </citation>
    <scope>NUCLEOTIDE SEQUENCE [LARGE SCALE GENOMIC DNA]</scope>
    <source>
        <strain evidence="1 2">NL-1719</strain>
    </source>
</reference>
<evidence type="ECO:0000313" key="2">
    <source>
        <dbReference type="Proteomes" id="UP000308600"/>
    </source>
</evidence>
<dbReference type="EMBL" id="ML208319">
    <property type="protein sequence ID" value="TFK70042.1"/>
    <property type="molecule type" value="Genomic_DNA"/>
</dbReference>
<organism evidence="1 2">
    <name type="scientific">Pluteus cervinus</name>
    <dbReference type="NCBI Taxonomy" id="181527"/>
    <lineage>
        <taxon>Eukaryota</taxon>
        <taxon>Fungi</taxon>
        <taxon>Dikarya</taxon>
        <taxon>Basidiomycota</taxon>
        <taxon>Agaricomycotina</taxon>
        <taxon>Agaricomycetes</taxon>
        <taxon>Agaricomycetidae</taxon>
        <taxon>Agaricales</taxon>
        <taxon>Pluteineae</taxon>
        <taxon>Pluteaceae</taxon>
        <taxon>Pluteus</taxon>
    </lineage>
</organism>